<dbReference type="InterPro" id="IPR003838">
    <property type="entry name" value="ABC3_permease_C"/>
</dbReference>
<keyword evidence="5 6" id="KW-0472">Membrane</keyword>
<comment type="subcellular location">
    <subcellularLocation>
        <location evidence="1">Cell membrane</location>
        <topology evidence="1">Multi-pass membrane protein</topology>
    </subcellularLocation>
</comment>
<feature type="transmembrane region" description="Helical" evidence="6">
    <location>
        <begin position="372"/>
        <end position="396"/>
    </location>
</feature>
<dbReference type="InterPro" id="IPR025857">
    <property type="entry name" value="MacB_PCD"/>
</dbReference>
<evidence type="ECO:0000256" key="4">
    <source>
        <dbReference type="ARBA" id="ARBA00022989"/>
    </source>
</evidence>
<gene>
    <name evidence="9" type="ORF">A4H97_24900</name>
</gene>
<feature type="transmembrane region" description="Helical" evidence="6">
    <location>
        <begin position="326"/>
        <end position="352"/>
    </location>
</feature>
<comment type="caution">
    <text evidence="9">The sequence shown here is derived from an EMBL/GenBank/DDBJ whole genome shotgun (WGS) entry which is preliminary data.</text>
</comment>
<keyword evidence="10" id="KW-1185">Reference proteome</keyword>
<feature type="domain" description="ABC3 transporter permease C-terminal" evidence="7">
    <location>
        <begin position="285"/>
        <end position="401"/>
    </location>
</feature>
<keyword evidence="3 6" id="KW-0812">Transmembrane</keyword>
<dbReference type="PANTHER" id="PTHR30572">
    <property type="entry name" value="MEMBRANE COMPONENT OF TRANSPORTER-RELATED"/>
    <property type="match status" value="1"/>
</dbReference>
<evidence type="ECO:0000313" key="10">
    <source>
        <dbReference type="Proteomes" id="UP000192610"/>
    </source>
</evidence>
<feature type="transmembrane region" description="Helical" evidence="6">
    <location>
        <begin position="21"/>
        <end position="41"/>
    </location>
</feature>
<evidence type="ECO:0000256" key="5">
    <source>
        <dbReference type="ARBA" id="ARBA00023136"/>
    </source>
</evidence>
<feature type="transmembrane region" description="Helical" evidence="6">
    <location>
        <begin position="724"/>
        <end position="744"/>
    </location>
</feature>
<dbReference type="EMBL" id="LVXG01000008">
    <property type="protein sequence ID" value="OQP52667.1"/>
    <property type="molecule type" value="Genomic_DNA"/>
</dbReference>
<protein>
    <submittedName>
        <fullName evidence="9">Acetylornithine deacetylase</fullName>
    </submittedName>
</protein>
<evidence type="ECO:0000313" key="9">
    <source>
        <dbReference type="EMBL" id="OQP52667.1"/>
    </source>
</evidence>
<dbReference type="GO" id="GO:0022857">
    <property type="term" value="F:transmembrane transporter activity"/>
    <property type="evidence" value="ECO:0007669"/>
    <property type="project" value="TreeGrafter"/>
</dbReference>
<evidence type="ECO:0000256" key="2">
    <source>
        <dbReference type="ARBA" id="ARBA00022475"/>
    </source>
</evidence>
<dbReference type="STRING" id="354355.SAMN05660816_05372"/>
<dbReference type="OrthoDB" id="5933722at2"/>
<name>A0A1V9F329_9BACT</name>
<evidence type="ECO:0000256" key="6">
    <source>
        <dbReference type="SAM" id="Phobius"/>
    </source>
</evidence>
<sequence length="795" mass="89425">MLITFFKTALRNFWRNKTYSFLNIFGLSVGIACAALIFLWVEDELSWDQFHEKKDRLYFVRENQKYDTYTATFWSTPGLLGPAMQAEIPGIANTCRASQDNSSYLLSIGDKSLYSNGVFAEQSLFSMFTLPFKQGNAATAFKQLHSLVITEKAAIKCFGTVKQVMGRTIRVNNKQDYIVSGVLKDLPESSTLQFDWVAPFDIYFQQNDFLKNWSSNSISTYIELKPGSQPATVNKLLYNFIQKRVPSSLARPFLFSMTDWRLYNKFDNGVQTGGGRIEYVRLFSIIATIILLIACINFMNLSTARSEKRAKEVGIRKVLGSGKRDLVFQFLGEALVMALLAGVIAILIMALTLPAFNILVQKNLQLHMGSPVHILALLVIILICGLLSGSYPAFYLSYFNPVFVIKGIKNKAGSAELIRRGLVVLQFSTSIILIISTIIIFQQIQHVKSRNLGFNKNNLLQTDAVGNIAQHYTAIKQDLLNTGMIDNVALSDYVTIDGGNNTSGLTWEGKPSTANFLISQRGISSEFFQTTGITLQEGRDIKETDSIVAKKPINIVITQSLEKLMGKGSALGKRLWFKDDTSALTAEVVGVVNDYVYNDMYAKPDPVMFYYNQPQNTTRMYIRFKPQADIEKALVKVEMIIKGYNPIYPFTYTFVDDQFNRMFLSEELVSKLSRTFAILAIFISCLGLFALASYATERRRKEIGVRKVLGASISNITTLLSKDFLKLVVVSCLVAFPLAWWVMHTWLQDYEYRVTISWWIFPIAGIVAVLIAVLTISFQSIKAAIANPVKSLRTE</sequence>
<dbReference type="Pfam" id="PF12704">
    <property type="entry name" value="MacB_PCD"/>
    <property type="match status" value="2"/>
</dbReference>
<organism evidence="9 10">
    <name type="scientific">Niastella yeongjuensis</name>
    <dbReference type="NCBI Taxonomy" id="354355"/>
    <lineage>
        <taxon>Bacteria</taxon>
        <taxon>Pseudomonadati</taxon>
        <taxon>Bacteroidota</taxon>
        <taxon>Chitinophagia</taxon>
        <taxon>Chitinophagales</taxon>
        <taxon>Chitinophagaceae</taxon>
        <taxon>Niastella</taxon>
    </lineage>
</organism>
<keyword evidence="4 6" id="KW-1133">Transmembrane helix</keyword>
<feature type="transmembrane region" description="Helical" evidence="6">
    <location>
        <begin position="279"/>
        <end position="301"/>
    </location>
</feature>
<dbReference type="GO" id="GO:0005886">
    <property type="term" value="C:plasma membrane"/>
    <property type="evidence" value="ECO:0007669"/>
    <property type="project" value="UniProtKB-SubCell"/>
</dbReference>
<proteinExistence type="predicted"/>
<feature type="transmembrane region" description="Helical" evidence="6">
    <location>
        <begin position="756"/>
        <end position="778"/>
    </location>
</feature>
<dbReference type="PANTHER" id="PTHR30572:SF18">
    <property type="entry name" value="ABC-TYPE MACROLIDE FAMILY EXPORT SYSTEM PERMEASE COMPONENT 2"/>
    <property type="match status" value="1"/>
</dbReference>
<feature type="transmembrane region" description="Helical" evidence="6">
    <location>
        <begin position="417"/>
        <end position="441"/>
    </location>
</feature>
<dbReference type="InterPro" id="IPR050250">
    <property type="entry name" value="Macrolide_Exporter_MacB"/>
</dbReference>
<evidence type="ECO:0000256" key="1">
    <source>
        <dbReference type="ARBA" id="ARBA00004651"/>
    </source>
</evidence>
<feature type="transmembrane region" description="Helical" evidence="6">
    <location>
        <begin position="676"/>
        <end position="696"/>
    </location>
</feature>
<dbReference type="Proteomes" id="UP000192610">
    <property type="component" value="Unassembled WGS sequence"/>
</dbReference>
<feature type="domain" description="MacB-like periplasmic core" evidence="8">
    <location>
        <begin position="497"/>
        <end position="634"/>
    </location>
</feature>
<accession>A0A1V9F329</accession>
<evidence type="ECO:0000259" key="7">
    <source>
        <dbReference type="Pfam" id="PF02687"/>
    </source>
</evidence>
<reference evidence="10" key="1">
    <citation type="submission" date="2016-04" db="EMBL/GenBank/DDBJ databases">
        <authorList>
            <person name="Chen L."/>
            <person name="Zhuang W."/>
            <person name="Wang G."/>
        </authorList>
    </citation>
    <scope>NUCLEOTIDE SEQUENCE [LARGE SCALE GENOMIC DNA]</scope>
    <source>
        <strain evidence="10">17621</strain>
    </source>
</reference>
<evidence type="ECO:0000259" key="8">
    <source>
        <dbReference type="Pfam" id="PF12704"/>
    </source>
</evidence>
<dbReference type="PROSITE" id="PS51257">
    <property type="entry name" value="PROKAR_LIPOPROTEIN"/>
    <property type="match status" value="1"/>
</dbReference>
<dbReference type="AlphaFoldDB" id="A0A1V9F329"/>
<feature type="domain" description="MacB-like periplasmic core" evidence="8">
    <location>
        <begin position="20"/>
        <end position="235"/>
    </location>
</feature>
<evidence type="ECO:0000256" key="3">
    <source>
        <dbReference type="ARBA" id="ARBA00022692"/>
    </source>
</evidence>
<feature type="domain" description="ABC3 transporter permease C-terminal" evidence="7">
    <location>
        <begin position="675"/>
        <end position="788"/>
    </location>
</feature>
<dbReference type="Pfam" id="PF02687">
    <property type="entry name" value="FtsX"/>
    <property type="match status" value="2"/>
</dbReference>
<keyword evidence="2" id="KW-1003">Cell membrane</keyword>